<dbReference type="RefSeq" id="WP_307479669.1">
    <property type="nucleotide sequence ID" value="NZ_JAUSUB010000041.1"/>
</dbReference>
<proteinExistence type="predicted"/>
<name>A0ABU0AQE1_9BACI</name>
<dbReference type="Proteomes" id="UP001238088">
    <property type="component" value="Unassembled WGS sequence"/>
</dbReference>
<organism evidence="1 2">
    <name type="scientific">Cytobacillus purgationiresistens</name>
    <dbReference type="NCBI Taxonomy" id="863449"/>
    <lineage>
        <taxon>Bacteria</taxon>
        <taxon>Bacillati</taxon>
        <taxon>Bacillota</taxon>
        <taxon>Bacilli</taxon>
        <taxon>Bacillales</taxon>
        <taxon>Bacillaceae</taxon>
        <taxon>Cytobacillus</taxon>
    </lineage>
</organism>
<reference evidence="1 2" key="1">
    <citation type="submission" date="2023-07" db="EMBL/GenBank/DDBJ databases">
        <title>Genomic Encyclopedia of Type Strains, Phase IV (KMG-IV): sequencing the most valuable type-strain genomes for metagenomic binning, comparative biology and taxonomic classification.</title>
        <authorList>
            <person name="Goeker M."/>
        </authorList>
    </citation>
    <scope>NUCLEOTIDE SEQUENCE [LARGE SCALE GENOMIC DNA]</scope>
    <source>
        <strain evidence="1 2">DSM 23494</strain>
    </source>
</reference>
<protein>
    <submittedName>
        <fullName evidence="1">Phage antirepressor YoqD-like protein</fullName>
    </submittedName>
</protein>
<comment type="caution">
    <text evidence="1">The sequence shown here is derived from an EMBL/GenBank/DDBJ whole genome shotgun (WGS) entry which is preliminary data.</text>
</comment>
<gene>
    <name evidence="1" type="ORF">J2S17_005421</name>
</gene>
<dbReference type="EMBL" id="JAUSUB010000041">
    <property type="protein sequence ID" value="MDQ0273489.1"/>
    <property type="molecule type" value="Genomic_DNA"/>
</dbReference>
<evidence type="ECO:0000313" key="2">
    <source>
        <dbReference type="Proteomes" id="UP001238088"/>
    </source>
</evidence>
<keyword evidence="2" id="KW-1185">Reference proteome</keyword>
<evidence type="ECO:0000313" key="1">
    <source>
        <dbReference type="EMBL" id="MDQ0273489.1"/>
    </source>
</evidence>
<accession>A0ABU0AQE1</accession>
<sequence length="182" mass="21559">MSRGQQFSDKELWKIVESNKNALGSVGGWDVYAKEQKLPRAQTIIKRLGKWNEIKDKLDIRTYDQNRPLKYTKEELIEILIQHKHFFKNSYQWNVYASEHNLPTFKVFETYLGKVKMEEILEKPLSIGMNEIADMIKTHFPSQPPTYAEWNELAKVQPVVSTSTIIRYFNGWNNMKARVYRK</sequence>